<organism evidence="2 3">
    <name type="scientific">Atlantibacter hermannii NBRC 105704</name>
    <dbReference type="NCBI Taxonomy" id="1115512"/>
    <lineage>
        <taxon>Bacteria</taxon>
        <taxon>Pseudomonadati</taxon>
        <taxon>Pseudomonadota</taxon>
        <taxon>Gammaproteobacteria</taxon>
        <taxon>Enterobacterales</taxon>
        <taxon>Enterobacteriaceae</taxon>
        <taxon>Atlantibacter</taxon>
    </lineage>
</organism>
<dbReference type="Pfam" id="PF00903">
    <property type="entry name" value="Glyoxalase"/>
    <property type="match status" value="1"/>
</dbReference>
<dbReference type="InterPro" id="IPR029068">
    <property type="entry name" value="Glyas_Bleomycin-R_OHBP_Dase"/>
</dbReference>
<dbReference type="GO" id="GO:0016829">
    <property type="term" value="F:lyase activity"/>
    <property type="evidence" value="ECO:0007669"/>
    <property type="project" value="UniProtKB-KW"/>
</dbReference>
<feature type="domain" description="VOC" evidence="1">
    <location>
        <begin position="1"/>
        <end position="126"/>
    </location>
</feature>
<dbReference type="CDD" id="cd07262">
    <property type="entry name" value="VOC_like"/>
    <property type="match status" value="1"/>
</dbReference>
<evidence type="ECO:0000313" key="3">
    <source>
        <dbReference type="Proteomes" id="UP000010297"/>
    </source>
</evidence>
<dbReference type="GeneID" id="92828073"/>
<keyword evidence="2" id="KW-0456">Lyase</keyword>
<evidence type="ECO:0000313" key="2">
    <source>
        <dbReference type="EMBL" id="GAB53023.1"/>
    </source>
</evidence>
<sequence length="132" mass="14251">MIDHTGFSVSDFAASKQFYTRVLASLGHIIRREFAGEAAGFGPEQSENGADPGGAFWITAGTPSTPRMHLAFSAKNKEQVEAFYKAALDAGGKDNGAPGYRPQYHPGYYAAFILDPDGYNIEAVWHEPGGQH</sequence>
<dbReference type="eggNOG" id="COG0346">
    <property type="taxonomic scope" value="Bacteria"/>
</dbReference>
<dbReference type="AlphaFoldDB" id="H5V4W5"/>
<dbReference type="EMBL" id="BAFF01000011">
    <property type="protein sequence ID" value="GAB53023.1"/>
    <property type="molecule type" value="Genomic_DNA"/>
</dbReference>
<keyword evidence="3" id="KW-1185">Reference proteome</keyword>
<dbReference type="SUPFAM" id="SSF54593">
    <property type="entry name" value="Glyoxalase/Bleomycin resistance protein/Dihydroxybiphenyl dioxygenase"/>
    <property type="match status" value="1"/>
</dbReference>
<accession>H5V4W5</accession>
<dbReference type="PROSITE" id="PS51819">
    <property type="entry name" value="VOC"/>
    <property type="match status" value="1"/>
</dbReference>
<dbReference type="RefSeq" id="WP_002437179.1">
    <property type="nucleotide sequence ID" value="NZ_BAFF01000011.1"/>
</dbReference>
<comment type="caution">
    <text evidence="2">The sequence shown here is derived from an EMBL/GenBank/DDBJ whole genome shotgun (WGS) entry which is preliminary data.</text>
</comment>
<dbReference type="Gene3D" id="3.10.180.10">
    <property type="entry name" value="2,3-Dihydroxybiphenyl 1,2-Dioxygenase, domain 1"/>
    <property type="match status" value="1"/>
</dbReference>
<gene>
    <name evidence="2" type="primary">gloA</name>
    <name evidence="2" type="ORF">EH105704_11_00200</name>
</gene>
<proteinExistence type="predicted"/>
<name>H5V4W5_ATLHE</name>
<dbReference type="InterPro" id="IPR004360">
    <property type="entry name" value="Glyas_Fos-R_dOase_dom"/>
</dbReference>
<dbReference type="PANTHER" id="PTHR35006">
    <property type="entry name" value="GLYOXALASE FAMILY PROTEIN (AFU_ORTHOLOGUE AFUA_5G14830)"/>
    <property type="match status" value="1"/>
</dbReference>
<dbReference type="InterPro" id="IPR037523">
    <property type="entry name" value="VOC_core"/>
</dbReference>
<reference evidence="2 3" key="1">
    <citation type="submission" date="2012-02" db="EMBL/GenBank/DDBJ databases">
        <title>Whole genome shotgun sequence of Escherichia hermannii NBRC 105704.</title>
        <authorList>
            <person name="Yoshida I."/>
            <person name="Hosoyama A."/>
            <person name="Tsuchikane K."/>
            <person name="Katsumata H."/>
            <person name="Yamazaki S."/>
            <person name="Fujita N."/>
        </authorList>
    </citation>
    <scope>NUCLEOTIDE SEQUENCE [LARGE SCALE GENOMIC DNA]</scope>
    <source>
        <strain evidence="2 3">NBRC 105704</strain>
    </source>
</reference>
<evidence type="ECO:0000259" key="1">
    <source>
        <dbReference type="PROSITE" id="PS51819"/>
    </source>
</evidence>
<dbReference type="Proteomes" id="UP000010297">
    <property type="component" value="Unassembled WGS sequence"/>
</dbReference>
<protein>
    <submittedName>
        <fullName evidence="2">Lactoylglutathione lyase</fullName>
    </submittedName>
</protein>
<dbReference type="PANTHER" id="PTHR35006:SF2">
    <property type="entry name" value="GLYOXALASE FAMILY PROTEIN (AFU_ORTHOLOGUE AFUA_5G14830)"/>
    <property type="match status" value="1"/>
</dbReference>